<accession>G9MFT5</accession>
<comment type="catalytic activity">
    <reaction evidence="7">
        <text>L-seryl-[protein] + ATP = O-phospho-L-seryl-[protein] + ADP + H(+)</text>
        <dbReference type="Rhea" id="RHEA:17989"/>
        <dbReference type="Rhea" id="RHEA-COMP:9863"/>
        <dbReference type="Rhea" id="RHEA-COMP:11604"/>
        <dbReference type="ChEBI" id="CHEBI:15378"/>
        <dbReference type="ChEBI" id="CHEBI:29999"/>
        <dbReference type="ChEBI" id="CHEBI:30616"/>
        <dbReference type="ChEBI" id="CHEBI:83421"/>
        <dbReference type="ChEBI" id="CHEBI:456216"/>
        <dbReference type="EC" id="2.7.12.2"/>
    </reaction>
</comment>
<dbReference type="PANTHER" id="PTHR48013">
    <property type="entry name" value="DUAL SPECIFICITY MITOGEN-ACTIVATED PROTEIN KINASE KINASE 5-RELATED"/>
    <property type="match status" value="1"/>
</dbReference>
<dbReference type="PROSITE" id="PS50011">
    <property type="entry name" value="PROTEIN_KINASE_DOM"/>
    <property type="match status" value="1"/>
</dbReference>
<dbReference type="InterPro" id="IPR011009">
    <property type="entry name" value="Kinase-like_dom_sf"/>
</dbReference>
<evidence type="ECO:0000256" key="5">
    <source>
        <dbReference type="ARBA" id="ARBA00038035"/>
    </source>
</evidence>
<comment type="similarity">
    <text evidence="5">Belongs to the protein kinase superfamily. STE Ser/Thr protein kinase family. MAP kinase kinase subfamily.</text>
</comment>
<dbReference type="HOGENOM" id="CLU_000288_63_40_1"/>
<proteinExistence type="inferred from homology"/>
<name>G9MFT5_HYPVG</name>
<dbReference type="Pfam" id="PF00069">
    <property type="entry name" value="Pkinase"/>
    <property type="match status" value="1"/>
</dbReference>
<evidence type="ECO:0000256" key="6">
    <source>
        <dbReference type="ARBA" id="ARBA00038999"/>
    </source>
</evidence>
<evidence type="ECO:0000259" key="10">
    <source>
        <dbReference type="PROSITE" id="PS50011"/>
    </source>
</evidence>
<evidence type="ECO:0000313" key="11">
    <source>
        <dbReference type="EMBL" id="EHK26386.1"/>
    </source>
</evidence>
<dbReference type="CDD" id="cd14014">
    <property type="entry name" value="STKc_PknB_like"/>
    <property type="match status" value="1"/>
</dbReference>
<keyword evidence="4" id="KW-0067">ATP-binding</keyword>
<dbReference type="STRING" id="413071.G9MFT5"/>
<evidence type="ECO:0000256" key="7">
    <source>
        <dbReference type="ARBA" id="ARBA00049014"/>
    </source>
</evidence>
<evidence type="ECO:0000256" key="1">
    <source>
        <dbReference type="ARBA" id="ARBA00022679"/>
    </source>
</evidence>
<organism evidence="11 12">
    <name type="scientific">Hypocrea virens (strain Gv29-8 / FGSC 10586)</name>
    <name type="common">Gliocladium virens</name>
    <name type="synonym">Trichoderma virens</name>
    <dbReference type="NCBI Taxonomy" id="413071"/>
    <lineage>
        <taxon>Eukaryota</taxon>
        <taxon>Fungi</taxon>
        <taxon>Dikarya</taxon>
        <taxon>Ascomycota</taxon>
        <taxon>Pezizomycotina</taxon>
        <taxon>Sordariomycetes</taxon>
        <taxon>Hypocreomycetidae</taxon>
        <taxon>Hypocreales</taxon>
        <taxon>Hypocreaceae</taxon>
        <taxon>Trichoderma</taxon>
    </lineage>
</organism>
<feature type="domain" description="Protein kinase" evidence="10">
    <location>
        <begin position="49"/>
        <end position="317"/>
    </location>
</feature>
<dbReference type="AlphaFoldDB" id="G9MFT5"/>
<gene>
    <name evidence="11" type="ORF">TRIVIDRAFT_35134</name>
</gene>
<comment type="catalytic activity">
    <reaction evidence="8">
        <text>L-threonyl-[protein] + ATP = O-phospho-L-threonyl-[protein] + ADP + H(+)</text>
        <dbReference type="Rhea" id="RHEA:46608"/>
        <dbReference type="Rhea" id="RHEA-COMP:11060"/>
        <dbReference type="Rhea" id="RHEA-COMP:11605"/>
        <dbReference type="ChEBI" id="CHEBI:15378"/>
        <dbReference type="ChEBI" id="CHEBI:30013"/>
        <dbReference type="ChEBI" id="CHEBI:30616"/>
        <dbReference type="ChEBI" id="CHEBI:61977"/>
        <dbReference type="ChEBI" id="CHEBI:456216"/>
        <dbReference type="EC" id="2.7.12.2"/>
    </reaction>
</comment>
<evidence type="ECO:0000256" key="9">
    <source>
        <dbReference type="ARBA" id="ARBA00051693"/>
    </source>
</evidence>
<dbReference type="PANTHER" id="PTHR48013:SF9">
    <property type="entry name" value="DUAL SPECIFICITY MITOGEN-ACTIVATED PROTEIN KINASE KINASE 5"/>
    <property type="match status" value="1"/>
</dbReference>
<dbReference type="RefSeq" id="XP_013960596.1">
    <property type="nucleotide sequence ID" value="XM_014105121.1"/>
</dbReference>
<dbReference type="InterPro" id="IPR000719">
    <property type="entry name" value="Prot_kinase_dom"/>
</dbReference>
<evidence type="ECO:0000256" key="4">
    <source>
        <dbReference type="ARBA" id="ARBA00022840"/>
    </source>
</evidence>
<evidence type="ECO:0000256" key="2">
    <source>
        <dbReference type="ARBA" id="ARBA00022741"/>
    </source>
</evidence>
<keyword evidence="3" id="KW-0418">Kinase</keyword>
<dbReference type="EC" id="2.7.12.2" evidence="6"/>
<dbReference type="InParanoid" id="G9MFT5"/>
<evidence type="ECO:0000313" key="12">
    <source>
        <dbReference type="Proteomes" id="UP000007115"/>
    </source>
</evidence>
<dbReference type="GeneID" id="25793396"/>
<dbReference type="OrthoDB" id="10252171at2759"/>
<keyword evidence="12" id="KW-1185">Reference proteome</keyword>
<dbReference type="VEuPathDB" id="FungiDB:TRIVIDRAFT_35134"/>
<dbReference type="OMA" id="AYCDQEL"/>
<dbReference type="GO" id="GO:0005524">
    <property type="term" value="F:ATP binding"/>
    <property type="evidence" value="ECO:0007669"/>
    <property type="project" value="UniProtKB-KW"/>
</dbReference>
<protein>
    <recommendedName>
        <fullName evidence="6">mitogen-activated protein kinase kinase</fullName>
        <ecNumber evidence="6">2.7.12.2</ecNumber>
    </recommendedName>
</protein>
<reference evidence="11 12" key="1">
    <citation type="journal article" date="2011" name="Genome Biol.">
        <title>Comparative genome sequence analysis underscores mycoparasitism as the ancestral life style of Trichoderma.</title>
        <authorList>
            <person name="Kubicek C.P."/>
            <person name="Herrera-Estrella A."/>
            <person name="Seidl-Seiboth V."/>
            <person name="Martinez D.A."/>
            <person name="Druzhinina I.S."/>
            <person name="Thon M."/>
            <person name="Zeilinger S."/>
            <person name="Casas-Flores S."/>
            <person name="Horwitz B.A."/>
            <person name="Mukherjee P.K."/>
            <person name="Mukherjee M."/>
            <person name="Kredics L."/>
            <person name="Alcaraz L.D."/>
            <person name="Aerts A."/>
            <person name="Antal Z."/>
            <person name="Atanasova L."/>
            <person name="Cervantes-Badillo M.G."/>
            <person name="Challacombe J."/>
            <person name="Chertkov O."/>
            <person name="McCluskey K."/>
            <person name="Coulpier F."/>
            <person name="Deshpande N."/>
            <person name="von Doehren H."/>
            <person name="Ebbole D.J."/>
            <person name="Esquivel-Naranjo E.U."/>
            <person name="Fekete E."/>
            <person name="Flipphi M."/>
            <person name="Glaser F."/>
            <person name="Gomez-Rodriguez E.Y."/>
            <person name="Gruber S."/>
            <person name="Han C."/>
            <person name="Henrissat B."/>
            <person name="Hermosa R."/>
            <person name="Hernandez-Onate M."/>
            <person name="Karaffa L."/>
            <person name="Kosti I."/>
            <person name="Le Crom S."/>
            <person name="Lindquist E."/>
            <person name="Lucas S."/>
            <person name="Luebeck M."/>
            <person name="Luebeck P.S."/>
            <person name="Margeot A."/>
            <person name="Metz B."/>
            <person name="Misra M."/>
            <person name="Nevalainen H."/>
            <person name="Omann M."/>
            <person name="Packer N."/>
            <person name="Perrone G."/>
            <person name="Uresti-Rivera E.E."/>
            <person name="Salamov A."/>
            <person name="Schmoll M."/>
            <person name="Seiboth B."/>
            <person name="Shapiro H."/>
            <person name="Sukno S."/>
            <person name="Tamayo-Ramos J.A."/>
            <person name="Tisch D."/>
            <person name="Wiest A."/>
            <person name="Wilkinson H.H."/>
            <person name="Zhang M."/>
            <person name="Coutinho P.M."/>
            <person name="Kenerley C.M."/>
            <person name="Monte E."/>
            <person name="Baker S.E."/>
            <person name="Grigoriev I.V."/>
        </authorList>
    </citation>
    <scope>NUCLEOTIDE SEQUENCE [LARGE SCALE GENOMIC DNA]</scope>
    <source>
        <strain evidence="12">Gv29-8 / FGSC 10586</strain>
    </source>
</reference>
<comment type="catalytic activity">
    <reaction evidence="9">
        <text>L-tyrosyl-[protein] + ATP = O-phospho-L-tyrosyl-[protein] + ADP + H(+)</text>
        <dbReference type="Rhea" id="RHEA:10596"/>
        <dbReference type="Rhea" id="RHEA-COMP:10136"/>
        <dbReference type="Rhea" id="RHEA-COMP:20101"/>
        <dbReference type="ChEBI" id="CHEBI:15378"/>
        <dbReference type="ChEBI" id="CHEBI:30616"/>
        <dbReference type="ChEBI" id="CHEBI:46858"/>
        <dbReference type="ChEBI" id="CHEBI:61978"/>
        <dbReference type="ChEBI" id="CHEBI:456216"/>
        <dbReference type="EC" id="2.7.12.2"/>
    </reaction>
</comment>
<dbReference type="Proteomes" id="UP000007115">
    <property type="component" value="Unassembled WGS sequence"/>
</dbReference>
<dbReference type="EMBL" id="ABDF02000002">
    <property type="protein sequence ID" value="EHK26386.1"/>
    <property type="molecule type" value="Genomic_DNA"/>
</dbReference>
<comment type="caution">
    <text evidence="11">The sequence shown here is derived from an EMBL/GenBank/DDBJ whole genome shotgun (WGS) entry which is preliminary data.</text>
</comment>
<dbReference type="SUPFAM" id="SSF56112">
    <property type="entry name" value="Protein kinase-like (PK-like)"/>
    <property type="match status" value="1"/>
</dbReference>
<dbReference type="GO" id="GO:0004708">
    <property type="term" value="F:MAP kinase kinase activity"/>
    <property type="evidence" value="ECO:0007669"/>
    <property type="project" value="UniProtKB-EC"/>
</dbReference>
<sequence length="367" mass="42262">MPLNSEPRLPDIVRDWKIEAEVSGDYTKHIVYESGLSARERHIRKEETWKRQRLLGQGGYGTVYLEKCTQGDQPKLRAVKKIKSQDVEHSRELEAILRFSHKRYNYCFVQSYGWFESGDSIFISMEYLELGDLQRHLIRPLPESEAQQITLQVLEGLKYMHENGFVHRDVKPAVRWPCFNTMVVTAGPDWFVKIADFGISKRRQPGVTSLRTKQLGTMGFAAPELLNLFQETVTSSYTWSVDIWSLGAMAYLMLTHTLPFRSFGDLYEYAHKESSFPTHSLSKCNVSEEGHDFITKLMSPKSQDRPAAQVAMGYGWLSSINNDKDAQLRRVHDDAQTARVLMKSNITLVTSRQKKNLILYPAPLQHR</sequence>
<dbReference type="Gene3D" id="1.10.510.10">
    <property type="entry name" value="Transferase(Phosphotransferase) domain 1"/>
    <property type="match status" value="1"/>
</dbReference>
<evidence type="ECO:0000256" key="3">
    <source>
        <dbReference type="ARBA" id="ARBA00022777"/>
    </source>
</evidence>
<dbReference type="eggNOG" id="KOG0615">
    <property type="taxonomic scope" value="Eukaryota"/>
</dbReference>
<keyword evidence="1" id="KW-0808">Transferase</keyword>
<evidence type="ECO:0000256" key="8">
    <source>
        <dbReference type="ARBA" id="ARBA00049299"/>
    </source>
</evidence>
<keyword evidence="2" id="KW-0547">Nucleotide-binding</keyword>